<evidence type="ECO:0000259" key="1">
    <source>
        <dbReference type="Pfam" id="PF14461"/>
    </source>
</evidence>
<dbReference type="RefSeq" id="WP_123889328.1">
    <property type="nucleotide sequence ID" value="NZ_RKKU01000009.1"/>
</dbReference>
<dbReference type="EMBL" id="RKKU01000009">
    <property type="protein sequence ID" value="ROZ84817.1"/>
    <property type="molecule type" value="Genomic_DNA"/>
</dbReference>
<dbReference type="Pfam" id="PF14461">
    <property type="entry name" value="Prok-E2_B"/>
    <property type="match status" value="1"/>
</dbReference>
<comment type="caution">
    <text evidence="2">The sequence shown here is derived from an EMBL/GenBank/DDBJ whole genome shotgun (WGS) entry which is preliminary data.</text>
</comment>
<name>A0ABX9XI21_9PSED</name>
<reference evidence="2 3" key="1">
    <citation type="submission" date="2018-11" db="EMBL/GenBank/DDBJ databases">
        <authorList>
            <person name="Jang G.I."/>
            <person name="Hwang C.Y."/>
        </authorList>
    </citation>
    <scope>NUCLEOTIDE SEQUENCE [LARGE SCALE GENOMIC DNA]</scope>
    <source>
        <strain evidence="2 3">SSM26</strain>
    </source>
</reference>
<accession>A0ABX9XI21</accession>
<dbReference type="InterPro" id="IPR032701">
    <property type="entry name" value="Prok-E2_B_dom"/>
</dbReference>
<keyword evidence="3" id="KW-1185">Reference proteome</keyword>
<protein>
    <recommendedName>
        <fullName evidence="1">Prokaryotic E2 family B domain-containing protein</fullName>
    </recommendedName>
</protein>
<proteinExistence type="predicted"/>
<organism evidence="2 3">
    <name type="scientific">Pseudomonas neustonica</name>
    <dbReference type="NCBI Taxonomy" id="2487346"/>
    <lineage>
        <taxon>Bacteria</taxon>
        <taxon>Pseudomonadati</taxon>
        <taxon>Pseudomonadota</taxon>
        <taxon>Gammaproteobacteria</taxon>
        <taxon>Pseudomonadales</taxon>
        <taxon>Pseudomonadaceae</taxon>
        <taxon>Pseudomonas</taxon>
    </lineage>
</organism>
<evidence type="ECO:0000313" key="2">
    <source>
        <dbReference type="EMBL" id="ROZ84817.1"/>
    </source>
</evidence>
<feature type="domain" description="Prokaryotic E2 family B" evidence="1">
    <location>
        <begin position="34"/>
        <end position="131"/>
    </location>
</feature>
<evidence type="ECO:0000313" key="3">
    <source>
        <dbReference type="Proteomes" id="UP000275199"/>
    </source>
</evidence>
<gene>
    <name evidence="2" type="ORF">EF096_09185</name>
</gene>
<sequence length="331" mass="38067">MSKLGESLRALKARGFAPIAARSPARSFKGELVCKRGKVNARLTISDWDFLNYPHIQILERQAFLPELMPHVDVAGNLCYFAPGSVTLDRYDPATAILQCLDQATAILDRICLDSSYRVADIQNEFPAHWEYGQLLPPRQVLLGEIKRSATTANYFILETGDKKRALISNSPDEATRLANALGAKLKSSHFQCWILRTRTLPAVPQEMPTTIKALFDWIKIWDQALYTRIQNILGQRDYLKQSYLPFAIETPVGWLGFGFDLDRMRRETYRRDPKKYRQYLHTKGGSQNLFRMAIKQVSASFVHNRNLGIRNFWLIKCQRCKEENLSQRII</sequence>
<dbReference type="Proteomes" id="UP000275199">
    <property type="component" value="Unassembled WGS sequence"/>
</dbReference>